<dbReference type="EMBL" id="OU896715">
    <property type="protein sequence ID" value="CAH1183107.1"/>
    <property type="molecule type" value="Genomic_DNA"/>
</dbReference>
<evidence type="ECO:0000259" key="4">
    <source>
        <dbReference type="SMART" id="SM00487"/>
    </source>
</evidence>
<evidence type="ECO:0000256" key="3">
    <source>
        <dbReference type="ARBA" id="ARBA00023242"/>
    </source>
</evidence>
<proteinExistence type="predicted"/>
<dbReference type="CDD" id="cd18793">
    <property type="entry name" value="SF2_C_SNF"/>
    <property type="match status" value="1"/>
</dbReference>
<dbReference type="Pfam" id="PF00176">
    <property type="entry name" value="SNF2-rel_dom"/>
    <property type="match status" value="1"/>
</dbReference>
<dbReference type="SUPFAM" id="SSF52540">
    <property type="entry name" value="P-loop containing nucleoside triphosphate hydrolases"/>
    <property type="match status" value="2"/>
</dbReference>
<gene>
    <name evidence="6" type="ORF">PHAECO_LOCUS12676</name>
</gene>
<reference evidence="6" key="2">
    <citation type="submission" date="2022-10" db="EMBL/GenBank/DDBJ databases">
        <authorList>
            <consortium name="ENA_rothamsted_submissions"/>
            <consortium name="culmorum"/>
            <person name="King R."/>
        </authorList>
    </citation>
    <scope>NUCLEOTIDE SEQUENCE</scope>
</reference>
<evidence type="ECO:0008006" key="8">
    <source>
        <dbReference type="Google" id="ProtNLM"/>
    </source>
</evidence>
<dbReference type="InterPro" id="IPR038718">
    <property type="entry name" value="SNF2-like_sf"/>
</dbReference>
<dbReference type="Gene3D" id="3.40.50.10810">
    <property type="entry name" value="Tandem AAA-ATPase domain"/>
    <property type="match status" value="1"/>
</dbReference>
<dbReference type="OrthoDB" id="2801544at2759"/>
<dbReference type="PANTHER" id="PTHR45766">
    <property type="entry name" value="DNA ANNEALING HELICASE AND ENDONUCLEASE ZRANB3 FAMILY MEMBER"/>
    <property type="match status" value="1"/>
</dbReference>
<evidence type="ECO:0000256" key="2">
    <source>
        <dbReference type="ARBA" id="ARBA00022801"/>
    </source>
</evidence>
<evidence type="ECO:0000313" key="7">
    <source>
        <dbReference type="Proteomes" id="UP001153737"/>
    </source>
</evidence>
<dbReference type="Gene3D" id="3.40.50.300">
    <property type="entry name" value="P-loop containing nucleotide triphosphate hydrolases"/>
    <property type="match status" value="1"/>
</dbReference>
<accession>A0A9P0DP71</accession>
<dbReference type="GO" id="GO:0016787">
    <property type="term" value="F:hydrolase activity"/>
    <property type="evidence" value="ECO:0007669"/>
    <property type="project" value="UniProtKB-KW"/>
</dbReference>
<feature type="domain" description="Helicase ATP-binding" evidence="4">
    <location>
        <begin position="109"/>
        <end position="297"/>
    </location>
</feature>
<dbReference type="SMART" id="SM00487">
    <property type="entry name" value="DEXDc"/>
    <property type="match status" value="1"/>
</dbReference>
<organism evidence="6 7">
    <name type="scientific">Phaedon cochleariae</name>
    <name type="common">Mustard beetle</name>
    <dbReference type="NCBI Taxonomy" id="80249"/>
    <lineage>
        <taxon>Eukaryota</taxon>
        <taxon>Metazoa</taxon>
        <taxon>Ecdysozoa</taxon>
        <taxon>Arthropoda</taxon>
        <taxon>Hexapoda</taxon>
        <taxon>Insecta</taxon>
        <taxon>Pterygota</taxon>
        <taxon>Neoptera</taxon>
        <taxon>Endopterygota</taxon>
        <taxon>Coleoptera</taxon>
        <taxon>Polyphaga</taxon>
        <taxon>Cucujiformia</taxon>
        <taxon>Chrysomeloidea</taxon>
        <taxon>Chrysomelidae</taxon>
        <taxon>Chrysomelinae</taxon>
        <taxon>Chrysomelini</taxon>
        <taxon>Phaedon</taxon>
    </lineage>
</organism>
<evidence type="ECO:0000259" key="5">
    <source>
        <dbReference type="SMART" id="SM00490"/>
    </source>
</evidence>
<dbReference type="InterPro" id="IPR049730">
    <property type="entry name" value="SNF2/RAD54-like_C"/>
</dbReference>
<dbReference type="Pfam" id="PF00271">
    <property type="entry name" value="Helicase_C"/>
    <property type="match status" value="1"/>
</dbReference>
<dbReference type="SMART" id="SM00490">
    <property type="entry name" value="HELICc"/>
    <property type="match status" value="1"/>
</dbReference>
<dbReference type="InterPro" id="IPR001650">
    <property type="entry name" value="Helicase_C-like"/>
</dbReference>
<evidence type="ECO:0000256" key="1">
    <source>
        <dbReference type="ARBA" id="ARBA00004123"/>
    </source>
</evidence>
<sequence>MAKANQFYGSNPEKLIAKCSLISEERFVVEINGFCKEAIDIFKNIPSRAYDPKTHNWNFHIQDHDLVKSKLIPLRAKLHTEELPNYVLKAVRTKPKEVEIDFDKIDPILSSTLMPFQVEGLRFGLSKNGRCMIADDMGLGKTFQAMAIMHYYKEDWPLLIVTKSTIKSVWEETIANYLPSVPLMGIQYMDSGKDYIGDARILIVTHDMMTRSIQKLLDRDFLSIIIDESHILKSFKSKCCQAATLLARKARRVILLSGTPALSRPSELFTQLSLIDPQYFQNFFNFSKRYCDGKTTQFGWDANGSSNLQELEVILGKKFMIRRTKEQVLKGLPKKEREIHMLNTNLSQFPAEDRAVLEKLGQDYISQHGSKKHSLLLTFFSETAKIKVPSVCLYILQLLETKVKFLVFAHHQVMLDAIENVAKEKNVKYIRIDGKTSSDQRRYFINKFQLDDQYLCAILSITAANAGITLTSAQLVLFAELHWNPSILSQAEARAHRIGQEHPVVVRYLLAPHTADDSIWSLLMDKQTTLRGAGLCLDSFRDVEVQRTKAEGHGKDSKGRMDIRSFMTPGRKRKLESEEFPDDGLDDMLMERSEEIENSLDDGWDDAFCDIDI</sequence>
<dbReference type="GO" id="GO:0031297">
    <property type="term" value="P:replication fork processing"/>
    <property type="evidence" value="ECO:0007669"/>
    <property type="project" value="TreeGrafter"/>
</dbReference>
<comment type="subcellular location">
    <subcellularLocation>
        <location evidence="1">Nucleus</location>
    </subcellularLocation>
</comment>
<reference evidence="6" key="1">
    <citation type="submission" date="2022-01" db="EMBL/GenBank/DDBJ databases">
        <authorList>
            <person name="King R."/>
        </authorList>
    </citation>
    <scope>NUCLEOTIDE SEQUENCE</scope>
</reference>
<dbReference type="InterPro" id="IPR010003">
    <property type="entry name" value="HARP_dom"/>
</dbReference>
<dbReference type="InterPro" id="IPR000330">
    <property type="entry name" value="SNF2_N"/>
</dbReference>
<dbReference type="InterPro" id="IPR014001">
    <property type="entry name" value="Helicase_ATP-bd"/>
</dbReference>
<protein>
    <recommendedName>
        <fullName evidence="8">SWI/SNF-related matrix-associated actin-dependent regulator of chromatin subfamily A-like protein 1</fullName>
    </recommendedName>
</protein>
<keyword evidence="2" id="KW-0378">Hydrolase</keyword>
<dbReference type="GO" id="GO:0043596">
    <property type="term" value="C:nuclear replication fork"/>
    <property type="evidence" value="ECO:0007669"/>
    <property type="project" value="TreeGrafter"/>
</dbReference>
<evidence type="ECO:0000313" key="6">
    <source>
        <dbReference type="EMBL" id="CAH1183107.1"/>
    </source>
</evidence>
<dbReference type="InterPro" id="IPR027417">
    <property type="entry name" value="P-loop_NTPase"/>
</dbReference>
<dbReference type="Proteomes" id="UP001153737">
    <property type="component" value="Chromosome 9"/>
</dbReference>
<dbReference type="CDD" id="cd18010">
    <property type="entry name" value="DEXHc_HARP_SMARCAL1"/>
    <property type="match status" value="1"/>
</dbReference>
<dbReference type="GO" id="GO:0006281">
    <property type="term" value="P:DNA repair"/>
    <property type="evidence" value="ECO:0007669"/>
    <property type="project" value="TreeGrafter"/>
</dbReference>
<dbReference type="Pfam" id="PF07443">
    <property type="entry name" value="HARP"/>
    <property type="match status" value="1"/>
</dbReference>
<keyword evidence="7" id="KW-1185">Reference proteome</keyword>
<name>A0A9P0DP71_PHACE</name>
<feature type="domain" description="Helicase C-terminal" evidence="5">
    <location>
        <begin position="416"/>
        <end position="499"/>
    </location>
</feature>
<keyword evidence="3" id="KW-0539">Nucleus</keyword>
<dbReference type="PANTHER" id="PTHR45766:SF6">
    <property type="entry name" value="SWI_SNF-RELATED MATRIX-ASSOCIATED ACTIN-DEPENDENT REGULATOR OF CHROMATIN SUBFAMILY A-LIKE PROTEIN 1"/>
    <property type="match status" value="1"/>
</dbReference>
<dbReference type="AlphaFoldDB" id="A0A9P0DP71"/>
<dbReference type="GO" id="GO:0005524">
    <property type="term" value="F:ATP binding"/>
    <property type="evidence" value="ECO:0007669"/>
    <property type="project" value="InterPro"/>
</dbReference>